<dbReference type="Gene3D" id="1.25.40.10">
    <property type="entry name" value="Tetratricopeptide repeat domain"/>
    <property type="match status" value="1"/>
</dbReference>
<dbReference type="Pfam" id="PF04190">
    <property type="entry name" value="GET4"/>
    <property type="match status" value="1"/>
</dbReference>
<dbReference type="GO" id="GO:0045048">
    <property type="term" value="P:protein insertion into ER membrane"/>
    <property type="evidence" value="ECO:0007669"/>
    <property type="project" value="InterPro"/>
</dbReference>
<dbReference type="OrthoDB" id="10252405at2759"/>
<dbReference type="PANTHER" id="PTHR12875">
    <property type="entry name" value="GOLGI TO ER TRAFFIC PROTEIN 4 HOMOLOG"/>
    <property type="match status" value="1"/>
</dbReference>
<proteinExistence type="inferred from homology"/>
<reference evidence="3" key="1">
    <citation type="journal article" date="2020" name="Stud. Mycol.">
        <title>101 Dothideomycetes genomes: a test case for predicting lifestyles and emergence of pathogens.</title>
        <authorList>
            <person name="Haridas S."/>
            <person name="Albert R."/>
            <person name="Binder M."/>
            <person name="Bloem J."/>
            <person name="Labutti K."/>
            <person name="Salamov A."/>
            <person name="Andreopoulos B."/>
            <person name="Baker S."/>
            <person name="Barry K."/>
            <person name="Bills G."/>
            <person name="Bluhm B."/>
            <person name="Cannon C."/>
            <person name="Castanera R."/>
            <person name="Culley D."/>
            <person name="Daum C."/>
            <person name="Ezra D."/>
            <person name="Gonzalez J."/>
            <person name="Henrissat B."/>
            <person name="Kuo A."/>
            <person name="Liang C."/>
            <person name="Lipzen A."/>
            <person name="Lutzoni F."/>
            <person name="Magnuson J."/>
            <person name="Mondo S."/>
            <person name="Nolan M."/>
            <person name="Ohm R."/>
            <person name="Pangilinan J."/>
            <person name="Park H.-J."/>
            <person name="Ramirez L."/>
            <person name="Alfaro M."/>
            <person name="Sun H."/>
            <person name="Tritt A."/>
            <person name="Yoshinaga Y."/>
            <person name="Zwiers L.-H."/>
            <person name="Turgeon B."/>
            <person name="Goodwin S."/>
            <person name="Spatafora J."/>
            <person name="Crous P."/>
            <person name="Grigoriev I."/>
        </authorList>
    </citation>
    <scope>NUCLEOTIDE SEQUENCE</scope>
    <source>
        <strain evidence="3">CBS 123094</strain>
    </source>
</reference>
<protein>
    <submittedName>
        <fullName evidence="3">DUF410-domain-containing protein</fullName>
    </submittedName>
</protein>
<organism evidence="3 4">
    <name type="scientific">Amniculicola lignicola CBS 123094</name>
    <dbReference type="NCBI Taxonomy" id="1392246"/>
    <lineage>
        <taxon>Eukaryota</taxon>
        <taxon>Fungi</taxon>
        <taxon>Dikarya</taxon>
        <taxon>Ascomycota</taxon>
        <taxon>Pezizomycotina</taxon>
        <taxon>Dothideomycetes</taxon>
        <taxon>Pleosporomycetidae</taxon>
        <taxon>Pleosporales</taxon>
        <taxon>Amniculicolaceae</taxon>
        <taxon>Amniculicola</taxon>
    </lineage>
</organism>
<dbReference type="InterPro" id="IPR007317">
    <property type="entry name" value="GET4"/>
</dbReference>
<comment type="similarity">
    <text evidence="1">Belongs to the GET4 family.</text>
</comment>
<evidence type="ECO:0000313" key="3">
    <source>
        <dbReference type="EMBL" id="KAF2004488.1"/>
    </source>
</evidence>
<dbReference type="InterPro" id="IPR011990">
    <property type="entry name" value="TPR-like_helical_dom_sf"/>
</dbReference>
<dbReference type="EMBL" id="ML977567">
    <property type="protein sequence ID" value="KAF2004488.1"/>
    <property type="molecule type" value="Genomic_DNA"/>
</dbReference>
<dbReference type="AlphaFoldDB" id="A0A6A5WTS7"/>
<evidence type="ECO:0000313" key="4">
    <source>
        <dbReference type="Proteomes" id="UP000799779"/>
    </source>
</evidence>
<name>A0A6A5WTS7_9PLEO</name>
<dbReference type="GO" id="GO:0072380">
    <property type="term" value="C:TRC complex"/>
    <property type="evidence" value="ECO:0007669"/>
    <property type="project" value="TreeGrafter"/>
</dbReference>
<gene>
    <name evidence="3" type="ORF">P154DRAFT_519351</name>
</gene>
<evidence type="ECO:0000256" key="1">
    <source>
        <dbReference type="ARBA" id="ARBA00005351"/>
    </source>
</evidence>
<evidence type="ECO:0000256" key="2">
    <source>
        <dbReference type="SAM" id="MobiDB-lite"/>
    </source>
</evidence>
<dbReference type="FunFam" id="1.25.40.10:FF:000272">
    <property type="entry name" value="DUF410 domain protein"/>
    <property type="match status" value="1"/>
</dbReference>
<sequence>MASKIEKTIQRQQEKIAEGAYYEAHQQLRVIASRYVKQSNWSAATDILFSGAHSLLKAGQGGSGGDLCIFLLDVFAKGEVKPDANSKGKLLSLLRAFPKDEPTRKKFVNEMVGWSSRQGEWPAGDPEIHHVAGTLFAEDLEPYDAERHLLLGTKDSPEVLANFEYTWYLADDSHTAPLYAARGVLPYLISGNLRAANKFFLIFSSKLASKANLGVQEVSTASSDLRVYPSLPLLNFLGLLLLAVQRGEAGLYRQLKSHYASHLKDVNWGESLDQLGEMYFNIKIPRQGNPMMDMLGNMFMGGMGGGGGGGGGGKKGAKAVGPAPSAGLD</sequence>
<dbReference type="Proteomes" id="UP000799779">
    <property type="component" value="Unassembled WGS sequence"/>
</dbReference>
<keyword evidence="4" id="KW-1185">Reference proteome</keyword>
<dbReference type="PANTHER" id="PTHR12875:SF0">
    <property type="entry name" value="GOLGI TO ER TRAFFIC PROTEIN 4 HOMOLOG"/>
    <property type="match status" value="1"/>
</dbReference>
<accession>A0A6A5WTS7</accession>
<feature type="region of interest" description="Disordered" evidence="2">
    <location>
        <begin position="310"/>
        <end position="329"/>
    </location>
</feature>